<sequence>CAVVCVTAGNDYLSNIAEFSETVVLGKRMENPVFLVGQSPDLAAFLPDRTMDSENLTSLRNAKKKLRSCKPSLVILCVGSDDDISLCQSVAEYIRQGLANQDTRIILMHNPTQQLDEVVWLEEFQINACLTASEAKAKFNASVLKRELATFEYIENTYRQHDAETEMLVCITRFSRSDEKLTALLSTFSNALARLCHAHCSFEIYLENTSRFRVRNSDIAGKELVKALQSLLSEGGLPASLAQAIEEQHPQIHLLDESGGLEPVTQLITTRIGSYLAFPIVVYKRVVCLLLYLIPEQEMDRVSMKQITIINKAAEQLTVLLERKQAESSLKKQYTRLRDTLLELKSTKQALAHNEKLASIGRMAAGIAHEINNPLSFVISNFSSMDSYLDNIIQLQSMQSELLTAIDIQQDQKAAHLKQSLSEFEEQAGIPFILEDIRAIVADSFNGLQRVKNIISDLRSFSHNQTGEKEVCDFSVLLDDTLKMMRYDLDNKVSIEREVQFKGVLHTHTGLIEQVLVNLIKNAVQAMETAGTAEPVIRISAKELDNMLHIRIRDNGPGMTADIQQKIFEPFFTTKPIGEGTGLGLSVVYNIMQRLDGSIQCASEPGVFTEFTLQLPLQQEDASEA</sequence>
<dbReference type="EMBL" id="JBHRSX010000017">
    <property type="protein sequence ID" value="MFC3201894.1"/>
    <property type="molecule type" value="Genomic_DNA"/>
</dbReference>
<dbReference type="CDD" id="cd00082">
    <property type="entry name" value="HisKA"/>
    <property type="match status" value="1"/>
</dbReference>
<dbReference type="Gene3D" id="3.30.565.10">
    <property type="entry name" value="Histidine kinase-like ATPase, C-terminal domain"/>
    <property type="match status" value="1"/>
</dbReference>
<name>A0ABV7JVB0_9ALTE</name>
<evidence type="ECO:0000313" key="6">
    <source>
        <dbReference type="Proteomes" id="UP001595477"/>
    </source>
</evidence>
<dbReference type="Pfam" id="PF02518">
    <property type="entry name" value="HATPase_c"/>
    <property type="match status" value="1"/>
</dbReference>
<dbReference type="EC" id="2.7.13.3" evidence="2"/>
<dbReference type="InterPro" id="IPR003661">
    <property type="entry name" value="HisK_dim/P_dom"/>
</dbReference>
<dbReference type="SUPFAM" id="SSF55874">
    <property type="entry name" value="ATPase domain of HSP90 chaperone/DNA topoisomerase II/histidine kinase"/>
    <property type="match status" value="1"/>
</dbReference>
<dbReference type="InterPro" id="IPR029016">
    <property type="entry name" value="GAF-like_dom_sf"/>
</dbReference>
<keyword evidence="5" id="KW-0418">Kinase</keyword>
<evidence type="ECO:0000256" key="1">
    <source>
        <dbReference type="ARBA" id="ARBA00000085"/>
    </source>
</evidence>
<comment type="caution">
    <text evidence="5">The sequence shown here is derived from an EMBL/GenBank/DDBJ whole genome shotgun (WGS) entry which is preliminary data.</text>
</comment>
<dbReference type="GO" id="GO:0016301">
    <property type="term" value="F:kinase activity"/>
    <property type="evidence" value="ECO:0007669"/>
    <property type="project" value="UniProtKB-KW"/>
</dbReference>
<dbReference type="Proteomes" id="UP001595477">
    <property type="component" value="Unassembled WGS sequence"/>
</dbReference>
<proteinExistence type="predicted"/>
<reference evidence="6" key="1">
    <citation type="journal article" date="2019" name="Int. J. Syst. Evol. Microbiol.">
        <title>The Global Catalogue of Microorganisms (GCM) 10K type strain sequencing project: providing services to taxonomists for standard genome sequencing and annotation.</title>
        <authorList>
            <consortium name="The Broad Institute Genomics Platform"/>
            <consortium name="The Broad Institute Genome Sequencing Center for Infectious Disease"/>
            <person name="Wu L."/>
            <person name="Ma J."/>
        </authorList>
    </citation>
    <scope>NUCLEOTIDE SEQUENCE [LARGE SCALE GENOMIC DNA]</scope>
    <source>
        <strain evidence="6">KCTC 52449</strain>
    </source>
</reference>
<dbReference type="PANTHER" id="PTHR43065">
    <property type="entry name" value="SENSOR HISTIDINE KINASE"/>
    <property type="match status" value="1"/>
</dbReference>
<evidence type="ECO:0000313" key="5">
    <source>
        <dbReference type="EMBL" id="MFC3201894.1"/>
    </source>
</evidence>
<dbReference type="SUPFAM" id="SSF47384">
    <property type="entry name" value="Homodimeric domain of signal transducing histidine kinase"/>
    <property type="match status" value="1"/>
</dbReference>
<dbReference type="PANTHER" id="PTHR43065:SF50">
    <property type="entry name" value="HISTIDINE KINASE"/>
    <property type="match status" value="1"/>
</dbReference>
<organism evidence="5 6">
    <name type="scientific">Alteromonas oceani</name>
    <dbReference type="NCBI Taxonomy" id="2071609"/>
    <lineage>
        <taxon>Bacteria</taxon>
        <taxon>Pseudomonadati</taxon>
        <taxon>Pseudomonadota</taxon>
        <taxon>Gammaproteobacteria</taxon>
        <taxon>Alteromonadales</taxon>
        <taxon>Alteromonadaceae</taxon>
        <taxon>Alteromonas/Salinimonas group</taxon>
        <taxon>Alteromonas</taxon>
    </lineage>
</organism>
<protein>
    <recommendedName>
        <fullName evidence="2">histidine kinase</fullName>
        <ecNumber evidence="2">2.7.13.3</ecNumber>
    </recommendedName>
</protein>
<accession>A0ABV7JVB0</accession>
<keyword evidence="6" id="KW-1185">Reference proteome</keyword>
<dbReference type="InterPro" id="IPR003594">
    <property type="entry name" value="HATPase_dom"/>
</dbReference>
<comment type="catalytic activity">
    <reaction evidence="1">
        <text>ATP + protein L-histidine = ADP + protein N-phospho-L-histidine.</text>
        <dbReference type="EC" id="2.7.13.3"/>
    </reaction>
</comment>
<dbReference type="Gene3D" id="3.30.450.40">
    <property type="match status" value="1"/>
</dbReference>
<feature type="domain" description="Histidine kinase" evidence="4">
    <location>
        <begin position="366"/>
        <end position="619"/>
    </location>
</feature>
<dbReference type="InterPro" id="IPR004358">
    <property type="entry name" value="Sig_transdc_His_kin-like_C"/>
</dbReference>
<dbReference type="InterPro" id="IPR036890">
    <property type="entry name" value="HATPase_C_sf"/>
</dbReference>
<dbReference type="SMART" id="SM00387">
    <property type="entry name" value="HATPase_c"/>
    <property type="match status" value="1"/>
</dbReference>
<dbReference type="InterPro" id="IPR005467">
    <property type="entry name" value="His_kinase_dom"/>
</dbReference>
<keyword evidence="3" id="KW-0597">Phosphoprotein</keyword>
<dbReference type="InterPro" id="IPR036097">
    <property type="entry name" value="HisK_dim/P_sf"/>
</dbReference>
<dbReference type="RefSeq" id="WP_377907830.1">
    <property type="nucleotide sequence ID" value="NZ_JBHRSX010000017.1"/>
</dbReference>
<keyword evidence="5" id="KW-0808">Transferase</keyword>
<feature type="non-terminal residue" evidence="5">
    <location>
        <position position="1"/>
    </location>
</feature>
<evidence type="ECO:0000256" key="2">
    <source>
        <dbReference type="ARBA" id="ARBA00012438"/>
    </source>
</evidence>
<dbReference type="PRINTS" id="PR00344">
    <property type="entry name" value="BCTRLSENSOR"/>
</dbReference>
<evidence type="ECO:0000256" key="3">
    <source>
        <dbReference type="ARBA" id="ARBA00022553"/>
    </source>
</evidence>
<evidence type="ECO:0000259" key="4">
    <source>
        <dbReference type="PROSITE" id="PS50109"/>
    </source>
</evidence>
<dbReference type="PROSITE" id="PS50109">
    <property type="entry name" value="HIS_KIN"/>
    <property type="match status" value="1"/>
</dbReference>
<gene>
    <name evidence="5" type="ORF">ACFOEW_08695</name>
</gene>
<dbReference type="Gene3D" id="1.10.287.130">
    <property type="match status" value="1"/>
</dbReference>